<dbReference type="Proteomes" id="UP000011885">
    <property type="component" value="Unassembled WGS sequence"/>
</dbReference>
<dbReference type="PATRIC" id="fig|1263870.3.peg.1742"/>
<name>M5U665_9BACT</name>
<gene>
    <name evidence="1" type="ORF">RSSM_01626</name>
</gene>
<comment type="caution">
    <text evidence="1">The sequence shown here is derived from an EMBL/GenBank/DDBJ whole genome shotgun (WGS) entry which is preliminary data.</text>
</comment>
<organism evidence="1 2">
    <name type="scientific">Rhodopirellula sallentina SM41</name>
    <dbReference type="NCBI Taxonomy" id="1263870"/>
    <lineage>
        <taxon>Bacteria</taxon>
        <taxon>Pseudomonadati</taxon>
        <taxon>Planctomycetota</taxon>
        <taxon>Planctomycetia</taxon>
        <taxon>Pirellulales</taxon>
        <taxon>Pirellulaceae</taxon>
        <taxon>Rhodopirellula</taxon>
    </lineage>
</organism>
<accession>M5U665</accession>
<reference evidence="1 2" key="1">
    <citation type="journal article" date="2013" name="Mar. Genomics">
        <title>Expression of sulfatases in Rhodopirellula baltica and the diversity of sulfatases in the genus Rhodopirellula.</title>
        <authorList>
            <person name="Wegner C.E."/>
            <person name="Richter-Heitmann T."/>
            <person name="Klindworth A."/>
            <person name="Klockow C."/>
            <person name="Richter M."/>
            <person name="Achstetter T."/>
            <person name="Glockner F.O."/>
            <person name="Harder J."/>
        </authorList>
    </citation>
    <scope>NUCLEOTIDE SEQUENCE [LARGE SCALE GENOMIC DNA]</scope>
    <source>
        <strain evidence="1 2">SM41</strain>
    </source>
</reference>
<dbReference type="EMBL" id="ANOH01000117">
    <property type="protein sequence ID" value="EMI56945.1"/>
    <property type="molecule type" value="Genomic_DNA"/>
</dbReference>
<protein>
    <submittedName>
        <fullName evidence="1">Uncharacterized protein</fullName>
    </submittedName>
</protein>
<evidence type="ECO:0000313" key="1">
    <source>
        <dbReference type="EMBL" id="EMI56945.1"/>
    </source>
</evidence>
<keyword evidence="2" id="KW-1185">Reference proteome</keyword>
<proteinExistence type="predicted"/>
<sequence>MDGYGCRQSLPTGLRAFVGKSCSKREVLPVTATQLVRLSLLLNFSRNFFWVQNSNDSRGLSGFAGQNGIVGSAECIAKVRSGRYTSWQ</sequence>
<evidence type="ECO:0000313" key="2">
    <source>
        <dbReference type="Proteomes" id="UP000011885"/>
    </source>
</evidence>
<dbReference type="AlphaFoldDB" id="M5U665"/>